<keyword evidence="3" id="KW-1185">Reference proteome</keyword>
<dbReference type="Proteomes" id="UP001589733">
    <property type="component" value="Unassembled WGS sequence"/>
</dbReference>
<dbReference type="RefSeq" id="WP_380015933.1">
    <property type="nucleotide sequence ID" value="NZ_JBHLYR010000063.1"/>
</dbReference>
<feature type="region of interest" description="Disordered" evidence="1">
    <location>
        <begin position="1"/>
        <end position="20"/>
    </location>
</feature>
<comment type="caution">
    <text evidence="2">The sequence shown here is derived from an EMBL/GenBank/DDBJ whole genome shotgun (WGS) entry which is preliminary data.</text>
</comment>
<name>A0ABV6B4U3_9DEIO</name>
<evidence type="ECO:0000313" key="3">
    <source>
        <dbReference type="Proteomes" id="UP001589733"/>
    </source>
</evidence>
<evidence type="ECO:0008006" key="4">
    <source>
        <dbReference type="Google" id="ProtNLM"/>
    </source>
</evidence>
<reference evidence="2 3" key="1">
    <citation type="submission" date="2024-09" db="EMBL/GenBank/DDBJ databases">
        <authorList>
            <person name="Sun Q."/>
            <person name="Mori K."/>
        </authorList>
    </citation>
    <scope>NUCLEOTIDE SEQUENCE [LARGE SCALE GENOMIC DNA]</scope>
    <source>
        <strain evidence="2 3">JCM 13503</strain>
    </source>
</reference>
<gene>
    <name evidence="2" type="ORF">ACFFLM_22440</name>
</gene>
<protein>
    <recommendedName>
        <fullName evidence="4">Transposase IS111A/IS1328/IS1533 N-terminal domain-containing protein</fullName>
    </recommendedName>
</protein>
<organism evidence="2 3">
    <name type="scientific">Deinococcus oregonensis</name>
    <dbReference type="NCBI Taxonomy" id="1805970"/>
    <lineage>
        <taxon>Bacteria</taxon>
        <taxon>Thermotogati</taxon>
        <taxon>Deinococcota</taxon>
        <taxon>Deinococci</taxon>
        <taxon>Deinococcales</taxon>
        <taxon>Deinococcaceae</taxon>
        <taxon>Deinococcus</taxon>
    </lineage>
</organism>
<accession>A0ABV6B4U3</accession>
<sequence>MTHIPATLTSQYRARKGRKKNDIVDAQNAAQALIANPDLPKFALGAQQRALQDLTHAQRKLSQEHQAHKATLASLEEATSPVRPILETVMKILQEQLKVLLKHLQEVVTS</sequence>
<proteinExistence type="predicted"/>
<evidence type="ECO:0000313" key="2">
    <source>
        <dbReference type="EMBL" id="MFB9994720.1"/>
    </source>
</evidence>
<evidence type="ECO:0000256" key="1">
    <source>
        <dbReference type="SAM" id="MobiDB-lite"/>
    </source>
</evidence>
<dbReference type="EMBL" id="JBHLYR010000063">
    <property type="protein sequence ID" value="MFB9994720.1"/>
    <property type="molecule type" value="Genomic_DNA"/>
</dbReference>